<dbReference type="GO" id="GO:0003877">
    <property type="term" value="F:ATP:ADP adenylyltransferase activity"/>
    <property type="evidence" value="ECO:0007669"/>
    <property type="project" value="InterPro"/>
</dbReference>
<dbReference type="GO" id="GO:0009117">
    <property type="term" value="P:nucleotide metabolic process"/>
    <property type="evidence" value="ECO:0007669"/>
    <property type="project" value="InterPro"/>
</dbReference>
<dbReference type="Pfam" id="PF09830">
    <property type="entry name" value="ATP_transf"/>
    <property type="match status" value="1"/>
</dbReference>
<accession>A0A2W4WCS3</accession>
<dbReference type="SUPFAM" id="SSF54197">
    <property type="entry name" value="HIT-like"/>
    <property type="match status" value="1"/>
</dbReference>
<dbReference type="GO" id="GO:0005524">
    <property type="term" value="F:ATP binding"/>
    <property type="evidence" value="ECO:0007669"/>
    <property type="project" value="InterPro"/>
</dbReference>
<dbReference type="PANTHER" id="PTHR38420">
    <property type="entry name" value="AP-4-A PHOSPHORYLASE II"/>
    <property type="match status" value="1"/>
</dbReference>
<evidence type="ECO:0000256" key="1">
    <source>
        <dbReference type="PIRSR" id="PIRSR000846-1"/>
    </source>
</evidence>
<evidence type="ECO:0000313" key="5">
    <source>
        <dbReference type="Proteomes" id="UP000249081"/>
    </source>
</evidence>
<evidence type="ECO:0000259" key="2">
    <source>
        <dbReference type="Pfam" id="PF09830"/>
    </source>
</evidence>
<name>A0A2W4WCS3_9CYAN</name>
<gene>
    <name evidence="4" type="ORF">DCF17_07595</name>
</gene>
<feature type="domain" description="Ap4A phosphorylase 1/2 N-terminal" evidence="3">
    <location>
        <begin position="6"/>
        <end position="180"/>
    </location>
</feature>
<sequence>MAYSPEAELAPEALWSKIQQQTRHALGCGALQPINTHYEFVEQGGMRFLVRILTNLVRKEKADLAQRPSGESGKPFNPFLPYDPDLFVTNLSPTHLCLLNKYNVVDHHILIVTRVFEDQNTWLTLADFEALATGMAEIDGLAFYNGGRLAGASQQHKHLQLVPPPLSPDRSPLPLAAVIDALETISHSQPIASPTLPFRHAILSLVARPSPSGEALLAAYHNLLAYLGIDGSQTPQAFPYNLLVTRNWMVAVARQQESYESIPVNSLGFAGSLLVKNPEQLELLKTLGPMTVLTKVASRG</sequence>
<dbReference type="InterPro" id="IPR019200">
    <property type="entry name" value="ATP_adenylylTrfase_C"/>
</dbReference>
<dbReference type="InterPro" id="IPR045759">
    <property type="entry name" value="Ap4A_phos1/2_N"/>
</dbReference>
<protein>
    <submittedName>
        <fullName evidence="4">Phosphorylase</fullName>
    </submittedName>
</protein>
<dbReference type="EMBL" id="QBMN01000039">
    <property type="protein sequence ID" value="PZO42893.1"/>
    <property type="molecule type" value="Genomic_DNA"/>
</dbReference>
<dbReference type="Pfam" id="PF19327">
    <property type="entry name" value="Ap4A_phos_N"/>
    <property type="match status" value="1"/>
</dbReference>
<feature type="active site" description="Nucleophile" evidence="1">
    <location>
        <position position="158"/>
    </location>
</feature>
<evidence type="ECO:0000313" key="4">
    <source>
        <dbReference type="EMBL" id="PZO42893.1"/>
    </source>
</evidence>
<comment type="caution">
    <text evidence="4">The sequence shown here is derived from an EMBL/GenBank/DDBJ whole genome shotgun (WGS) entry which is preliminary data.</text>
</comment>
<reference evidence="4 5" key="2">
    <citation type="submission" date="2018-06" db="EMBL/GenBank/DDBJ databases">
        <title>Metagenomic assembly of (sub)arctic Cyanobacteria and their associated microbiome from non-axenic cultures.</title>
        <authorList>
            <person name="Baurain D."/>
        </authorList>
    </citation>
    <scope>NUCLEOTIDE SEQUENCE [LARGE SCALE GENOMIC DNA]</scope>
    <source>
        <strain evidence="4">ULC041bin1</strain>
    </source>
</reference>
<feature type="domain" description="ATP adenylyltransferase C-terminal" evidence="2">
    <location>
        <begin position="194"/>
        <end position="297"/>
    </location>
</feature>
<dbReference type="PIRSF" id="PIRSF000846">
    <property type="entry name" value="ATP_adenylyltr"/>
    <property type="match status" value="1"/>
</dbReference>
<organism evidence="4 5">
    <name type="scientific">Shackletoniella antarctica</name>
    <dbReference type="NCBI Taxonomy" id="268115"/>
    <lineage>
        <taxon>Bacteria</taxon>
        <taxon>Bacillati</taxon>
        <taxon>Cyanobacteriota</taxon>
        <taxon>Cyanophyceae</taxon>
        <taxon>Oculatellales</taxon>
        <taxon>Oculatellaceae</taxon>
        <taxon>Shackletoniella</taxon>
    </lineage>
</organism>
<dbReference type="InterPro" id="IPR043171">
    <property type="entry name" value="Ap4A_phos1/2-like"/>
</dbReference>
<reference evidence="5" key="1">
    <citation type="submission" date="2018-04" db="EMBL/GenBank/DDBJ databases">
        <authorList>
            <person name="Cornet L."/>
        </authorList>
    </citation>
    <scope>NUCLEOTIDE SEQUENCE [LARGE SCALE GENOMIC DNA]</scope>
</reference>
<dbReference type="Gene3D" id="3.30.428.70">
    <property type="match status" value="1"/>
</dbReference>
<dbReference type="AlphaFoldDB" id="A0A2W4WCS3"/>
<proteinExistence type="predicted"/>
<dbReference type="Proteomes" id="UP000249081">
    <property type="component" value="Unassembled WGS sequence"/>
</dbReference>
<dbReference type="PANTHER" id="PTHR38420:SF1">
    <property type="entry name" value="PUTATIVE (AFU_ORTHOLOGUE AFUA_5G14690)-RELATED"/>
    <property type="match status" value="1"/>
</dbReference>
<evidence type="ECO:0000259" key="3">
    <source>
        <dbReference type="Pfam" id="PF19327"/>
    </source>
</evidence>
<dbReference type="InterPro" id="IPR036265">
    <property type="entry name" value="HIT-like_sf"/>
</dbReference>
<dbReference type="InterPro" id="IPR009163">
    <property type="entry name" value="Ap4A_phos1/2"/>
</dbReference>